<dbReference type="Proteomes" id="UP000566819">
    <property type="component" value="Unassembled WGS sequence"/>
</dbReference>
<dbReference type="AlphaFoldDB" id="A0A8H4RVY6"/>
<proteinExistence type="predicted"/>
<evidence type="ECO:0000313" key="4">
    <source>
        <dbReference type="Proteomes" id="UP000566819"/>
    </source>
</evidence>
<evidence type="ECO:0000256" key="1">
    <source>
        <dbReference type="SAM" id="MobiDB-lite"/>
    </source>
</evidence>
<sequence length="320" mass="37260">MDMGVSEPAIDKEERNQQREAKEIEFQRRRVENAPQPLDQVRKKPLSLKFLDLEEEDAYNVVITDVDAGTERTEVHFQYKHPQSKCTILTKFPPNVRQRIWRYTISNHIIAISRGQGCLIHSLQNEEASEIPGTSNTSSRISSLIKTCRQTYNETIHLLYTTNQFRLLQNDNLCDLQRTILPQRFSSIRSLALHWQIRDDETFQRDESGAWMTNVPPPWDIATWETTCFLLKKMFALKQLMIHVRGPFMINQHIEEMLGFLKGLRVPKEELLVVVPWPRVIVMGAGWKEEELSSDFCTVKRRGEVVIPDEDTGPELDEEI</sequence>
<feature type="region of interest" description="Disordered" evidence="1">
    <location>
        <begin position="1"/>
        <end position="37"/>
    </location>
</feature>
<comment type="caution">
    <text evidence="3">The sequence shown here is derived from an EMBL/GenBank/DDBJ whole genome shotgun (WGS) entry which is preliminary data.</text>
</comment>
<name>A0A8H4RVY6_9HELO</name>
<dbReference type="PANTHER" id="PTHR38790">
    <property type="entry name" value="2EXR DOMAIN-CONTAINING PROTEIN-RELATED"/>
    <property type="match status" value="1"/>
</dbReference>
<organism evidence="3 4">
    <name type="scientific">Cudoniella acicularis</name>
    <dbReference type="NCBI Taxonomy" id="354080"/>
    <lineage>
        <taxon>Eukaryota</taxon>
        <taxon>Fungi</taxon>
        <taxon>Dikarya</taxon>
        <taxon>Ascomycota</taxon>
        <taxon>Pezizomycotina</taxon>
        <taxon>Leotiomycetes</taxon>
        <taxon>Helotiales</taxon>
        <taxon>Tricladiaceae</taxon>
        <taxon>Cudoniella</taxon>
    </lineage>
</organism>
<evidence type="ECO:0000313" key="3">
    <source>
        <dbReference type="EMBL" id="KAF4636070.1"/>
    </source>
</evidence>
<dbReference type="OrthoDB" id="4757095at2759"/>
<dbReference type="InterPro" id="IPR056632">
    <property type="entry name" value="DUF7730"/>
</dbReference>
<reference evidence="3 4" key="1">
    <citation type="submission" date="2020-03" db="EMBL/GenBank/DDBJ databases">
        <title>Draft Genome Sequence of Cudoniella acicularis.</title>
        <authorList>
            <person name="Buettner E."/>
            <person name="Kellner H."/>
        </authorList>
    </citation>
    <scope>NUCLEOTIDE SEQUENCE [LARGE SCALE GENOMIC DNA]</scope>
    <source>
        <strain evidence="3 4">DSM 108380</strain>
    </source>
</reference>
<feature type="domain" description="DUF7730" evidence="2">
    <location>
        <begin position="81"/>
        <end position="280"/>
    </location>
</feature>
<dbReference type="EMBL" id="JAAMPI010000084">
    <property type="protein sequence ID" value="KAF4636070.1"/>
    <property type="molecule type" value="Genomic_DNA"/>
</dbReference>
<dbReference type="PANTHER" id="PTHR38790:SF9">
    <property type="entry name" value="F-BOX DOMAIN-CONTAINING PROTEIN"/>
    <property type="match status" value="1"/>
</dbReference>
<accession>A0A8H4RVY6</accession>
<protein>
    <recommendedName>
        <fullName evidence="2">DUF7730 domain-containing protein</fullName>
    </recommendedName>
</protein>
<evidence type="ECO:0000259" key="2">
    <source>
        <dbReference type="Pfam" id="PF24864"/>
    </source>
</evidence>
<keyword evidence="4" id="KW-1185">Reference proteome</keyword>
<feature type="compositionally biased region" description="Basic and acidic residues" evidence="1">
    <location>
        <begin position="9"/>
        <end position="32"/>
    </location>
</feature>
<gene>
    <name evidence="3" type="ORF">G7Y89_g2014</name>
</gene>
<dbReference type="Pfam" id="PF24864">
    <property type="entry name" value="DUF7730"/>
    <property type="match status" value="1"/>
</dbReference>